<sequence length="335" mass="35731">MTTLADVADAAQVSTAAASLVLSGKAKGRVSAQTAARVRAAADELGYVRDALAGGMRNRRTHTVGVLGESVLSTPYAVAMIDAILTASRELGWSVLLTDSGGDAEQTRRAVRELRSRRVDVIVHAAMYHQQVHVPAELNNVAVLNGFADRDDVVGVVPDEEAAARDAVTHLLDLGHRRIGHITHDDTTIAIGLRRTAYEDALREAGITPDPSLVISGGNNPEGADASARLLLERTDRPTAVFCYNDGMAAGVYRVAAALGLSIPEDLSVVGFDDLRLISTNLSPQLTTMRLPHYEMADWLVRRLITGDLPDPVATHRFPCQLIIRDSTAPAPVGA</sequence>
<comment type="caution">
    <text evidence="6">The sequence shown here is derived from an EMBL/GenBank/DDBJ whole genome shotgun (WGS) entry which is preliminary data.</text>
</comment>
<dbReference type="Gene3D" id="1.10.260.40">
    <property type="entry name" value="lambda repressor-like DNA-binding domains"/>
    <property type="match status" value="1"/>
</dbReference>
<keyword evidence="4" id="KW-0804">Transcription</keyword>
<dbReference type="InterPro" id="IPR010982">
    <property type="entry name" value="Lambda_DNA-bd_dom_sf"/>
</dbReference>
<evidence type="ECO:0000256" key="2">
    <source>
        <dbReference type="ARBA" id="ARBA00023015"/>
    </source>
</evidence>
<dbReference type="CDD" id="cd01392">
    <property type="entry name" value="HTH_LacI"/>
    <property type="match status" value="1"/>
</dbReference>
<dbReference type="CDD" id="cd06288">
    <property type="entry name" value="PBP1_sucrose_transcription_regulator"/>
    <property type="match status" value="1"/>
</dbReference>
<dbReference type="SMART" id="SM00354">
    <property type="entry name" value="HTH_LACI"/>
    <property type="match status" value="1"/>
</dbReference>
<dbReference type="SUPFAM" id="SSF47413">
    <property type="entry name" value="lambda repressor-like DNA-binding domains"/>
    <property type="match status" value="1"/>
</dbReference>
<protein>
    <submittedName>
        <fullName evidence="6">LacI family transcriptional regulator</fullName>
    </submittedName>
</protein>
<evidence type="ECO:0000256" key="3">
    <source>
        <dbReference type="ARBA" id="ARBA00023125"/>
    </source>
</evidence>
<feature type="domain" description="HTH lacI-type" evidence="5">
    <location>
        <begin position="2"/>
        <end position="58"/>
    </location>
</feature>
<gene>
    <name evidence="6" type="ORF">BW737_011405</name>
</gene>
<dbReference type="EMBL" id="MTPX02000060">
    <property type="protein sequence ID" value="PHP52154.1"/>
    <property type="molecule type" value="Genomic_DNA"/>
</dbReference>
<dbReference type="InterPro" id="IPR028082">
    <property type="entry name" value="Peripla_BP_I"/>
</dbReference>
<evidence type="ECO:0000256" key="4">
    <source>
        <dbReference type="ARBA" id="ARBA00023163"/>
    </source>
</evidence>
<dbReference type="PANTHER" id="PTHR30146">
    <property type="entry name" value="LACI-RELATED TRANSCRIPTIONAL REPRESSOR"/>
    <property type="match status" value="1"/>
</dbReference>
<keyword evidence="3" id="KW-0238">DNA-binding</keyword>
<reference evidence="6 7" key="1">
    <citation type="submission" date="2017-10" db="EMBL/GenBank/DDBJ databases">
        <title>Draft genome sequence of cellulolytic Actinomyces sp CtC72 isolated from cattle rumen fluid.</title>
        <authorList>
            <person name="Joshi A.J."/>
            <person name="Vasudevan G."/>
            <person name="Lanjekar V.B."/>
            <person name="Hivarkar S."/>
            <person name="Engineer A."/>
            <person name="Pore S.D."/>
            <person name="Dhakephalkar P.K."/>
            <person name="Dagar S."/>
        </authorList>
    </citation>
    <scope>NUCLEOTIDE SEQUENCE [LARGE SCALE GENOMIC DNA]</scope>
    <source>
        <strain evidence="7">CtC72</strain>
    </source>
</reference>
<evidence type="ECO:0000256" key="1">
    <source>
        <dbReference type="ARBA" id="ARBA00022491"/>
    </source>
</evidence>
<dbReference type="Pfam" id="PF00356">
    <property type="entry name" value="LacI"/>
    <property type="match status" value="1"/>
</dbReference>
<keyword evidence="2" id="KW-0805">Transcription regulation</keyword>
<dbReference type="SUPFAM" id="SSF53822">
    <property type="entry name" value="Periplasmic binding protein-like I"/>
    <property type="match status" value="1"/>
</dbReference>
<evidence type="ECO:0000313" key="6">
    <source>
        <dbReference type="EMBL" id="PHP52154.1"/>
    </source>
</evidence>
<dbReference type="PANTHER" id="PTHR30146:SF148">
    <property type="entry name" value="HTH-TYPE TRANSCRIPTIONAL REPRESSOR PURR-RELATED"/>
    <property type="match status" value="1"/>
</dbReference>
<organism evidence="6 7">
    <name type="scientific">Actinomyces ruminis</name>
    <dbReference type="NCBI Taxonomy" id="1937003"/>
    <lineage>
        <taxon>Bacteria</taxon>
        <taxon>Bacillati</taxon>
        <taxon>Actinomycetota</taxon>
        <taxon>Actinomycetes</taxon>
        <taxon>Actinomycetales</taxon>
        <taxon>Actinomycetaceae</taxon>
        <taxon>Actinomyces</taxon>
    </lineage>
</organism>
<dbReference type="Proteomes" id="UP000194577">
    <property type="component" value="Unassembled WGS sequence"/>
</dbReference>
<evidence type="ECO:0000313" key="7">
    <source>
        <dbReference type="Proteomes" id="UP000194577"/>
    </source>
</evidence>
<accession>A0ABX4M9M9</accession>
<dbReference type="InterPro" id="IPR046335">
    <property type="entry name" value="LacI/GalR-like_sensor"/>
</dbReference>
<dbReference type="Pfam" id="PF13377">
    <property type="entry name" value="Peripla_BP_3"/>
    <property type="match status" value="1"/>
</dbReference>
<keyword evidence="1" id="KW-0678">Repressor</keyword>
<keyword evidence="7" id="KW-1185">Reference proteome</keyword>
<dbReference type="Gene3D" id="3.40.50.2300">
    <property type="match status" value="2"/>
</dbReference>
<evidence type="ECO:0000259" key="5">
    <source>
        <dbReference type="PROSITE" id="PS50932"/>
    </source>
</evidence>
<dbReference type="RefSeq" id="WP_086615153.1">
    <property type="nucleotide sequence ID" value="NZ_MTPX02000060.1"/>
</dbReference>
<name>A0ABX4M9M9_9ACTO</name>
<dbReference type="PROSITE" id="PS50932">
    <property type="entry name" value="HTH_LACI_2"/>
    <property type="match status" value="1"/>
</dbReference>
<dbReference type="InterPro" id="IPR000843">
    <property type="entry name" value="HTH_LacI"/>
</dbReference>
<proteinExistence type="predicted"/>